<evidence type="ECO:0000313" key="9">
    <source>
        <dbReference type="Proteomes" id="UP001521150"/>
    </source>
</evidence>
<feature type="binding site" evidence="6">
    <location>
        <position position="97"/>
    </location>
    <ligand>
        <name>Mg(2+)</name>
        <dbReference type="ChEBI" id="CHEBI:18420"/>
    </ligand>
</feature>
<keyword evidence="4 6" id="KW-0378">Hydrolase</keyword>
<dbReference type="EMBL" id="JAJVCN010000003">
    <property type="protein sequence ID" value="MCE7008278.1"/>
    <property type="molecule type" value="Genomic_DNA"/>
</dbReference>
<feature type="domain" description="PIN" evidence="7">
    <location>
        <begin position="4"/>
        <end position="120"/>
    </location>
</feature>
<reference evidence="8 9" key="1">
    <citation type="submission" date="2021-12" db="EMBL/GenBank/DDBJ databases">
        <title>Genome sequence of Kibdelosporangium philippinense ATCC 49844.</title>
        <authorList>
            <person name="Fedorov E.A."/>
            <person name="Omeragic M."/>
            <person name="Shalygina K.F."/>
            <person name="Maclea K.S."/>
        </authorList>
    </citation>
    <scope>NUCLEOTIDE SEQUENCE [LARGE SCALE GENOMIC DNA]</scope>
    <source>
        <strain evidence="8 9">ATCC 49844</strain>
    </source>
</reference>
<dbReference type="HAMAP" id="MF_00265">
    <property type="entry name" value="VapC_Nob1"/>
    <property type="match status" value="1"/>
</dbReference>
<keyword evidence="5 6" id="KW-0460">Magnesium</keyword>
<dbReference type="InterPro" id="IPR006226">
    <property type="entry name" value="Mtu_PIN"/>
</dbReference>
<dbReference type="SUPFAM" id="SSF88723">
    <property type="entry name" value="PIN domain-like"/>
    <property type="match status" value="1"/>
</dbReference>
<dbReference type="RefSeq" id="WP_233729795.1">
    <property type="nucleotide sequence ID" value="NZ_JAJVCN010000003.1"/>
</dbReference>
<evidence type="ECO:0000256" key="3">
    <source>
        <dbReference type="ARBA" id="ARBA00022723"/>
    </source>
</evidence>
<proteinExistence type="inferred from homology"/>
<name>A0ABS8ZM89_9PSEU</name>
<gene>
    <name evidence="6" type="primary">vapC</name>
    <name evidence="8" type="ORF">LWC34_36505</name>
</gene>
<protein>
    <recommendedName>
        <fullName evidence="6">Ribonuclease VapC</fullName>
        <shortName evidence="6">RNase VapC</shortName>
        <ecNumber evidence="6">3.1.-.-</ecNumber>
    </recommendedName>
    <alternativeName>
        <fullName evidence="6">Toxin VapC</fullName>
    </alternativeName>
</protein>
<keyword evidence="1 6" id="KW-1277">Toxin-antitoxin system</keyword>
<keyword evidence="9" id="KW-1185">Reference proteome</keyword>
<comment type="caution">
    <text evidence="8">The sequence shown here is derived from an EMBL/GenBank/DDBJ whole genome shotgun (WGS) entry which is preliminary data.</text>
</comment>
<keyword evidence="6" id="KW-0800">Toxin</keyword>
<evidence type="ECO:0000256" key="4">
    <source>
        <dbReference type="ARBA" id="ARBA00022801"/>
    </source>
</evidence>
<keyword evidence="3 6" id="KW-0479">Metal-binding</keyword>
<evidence type="ECO:0000256" key="1">
    <source>
        <dbReference type="ARBA" id="ARBA00022649"/>
    </source>
</evidence>
<accession>A0ABS8ZM89</accession>
<evidence type="ECO:0000259" key="7">
    <source>
        <dbReference type="Pfam" id="PF01850"/>
    </source>
</evidence>
<organism evidence="8 9">
    <name type="scientific">Kibdelosporangium philippinense</name>
    <dbReference type="NCBI Taxonomy" id="211113"/>
    <lineage>
        <taxon>Bacteria</taxon>
        <taxon>Bacillati</taxon>
        <taxon>Actinomycetota</taxon>
        <taxon>Actinomycetes</taxon>
        <taxon>Pseudonocardiales</taxon>
        <taxon>Pseudonocardiaceae</taxon>
        <taxon>Kibdelosporangium</taxon>
    </lineage>
</organism>
<sequence>MTTLLDANVLIALLVADHVHHDAAEDWFSSSDDHFATCPITEGSLVRLLIREGQTADNAKAILDAVKNSERHEFWPDSISYGDVPLNGVLGHRQVTDSYLAQLARSHGGRLATFDQGLAQLHSDIADLLPTIPSQPSG</sequence>
<comment type="similarity">
    <text evidence="6">Belongs to the PINc/VapC protein family.</text>
</comment>
<dbReference type="Gene3D" id="3.40.50.1010">
    <property type="entry name" value="5'-nuclease"/>
    <property type="match status" value="1"/>
</dbReference>
<evidence type="ECO:0000256" key="6">
    <source>
        <dbReference type="HAMAP-Rule" id="MF_00265"/>
    </source>
</evidence>
<keyword evidence="2 6" id="KW-0540">Nuclease</keyword>
<feature type="binding site" evidence="6">
    <location>
        <position position="6"/>
    </location>
    <ligand>
        <name>Mg(2+)</name>
        <dbReference type="ChEBI" id="CHEBI:18420"/>
    </ligand>
</feature>
<evidence type="ECO:0000256" key="2">
    <source>
        <dbReference type="ARBA" id="ARBA00022722"/>
    </source>
</evidence>
<dbReference type="EC" id="3.1.-.-" evidence="6"/>
<evidence type="ECO:0000313" key="8">
    <source>
        <dbReference type="EMBL" id="MCE7008278.1"/>
    </source>
</evidence>
<comment type="cofactor">
    <cofactor evidence="6">
        <name>Mg(2+)</name>
        <dbReference type="ChEBI" id="CHEBI:18420"/>
    </cofactor>
</comment>
<dbReference type="Pfam" id="PF01850">
    <property type="entry name" value="PIN"/>
    <property type="match status" value="1"/>
</dbReference>
<dbReference type="InterPro" id="IPR022907">
    <property type="entry name" value="VapC_family"/>
</dbReference>
<dbReference type="InterPro" id="IPR029060">
    <property type="entry name" value="PIN-like_dom_sf"/>
</dbReference>
<dbReference type="InterPro" id="IPR002716">
    <property type="entry name" value="PIN_dom"/>
</dbReference>
<evidence type="ECO:0000256" key="5">
    <source>
        <dbReference type="ARBA" id="ARBA00022842"/>
    </source>
</evidence>
<dbReference type="Proteomes" id="UP001521150">
    <property type="component" value="Unassembled WGS sequence"/>
</dbReference>
<comment type="function">
    <text evidence="6">Toxic component of a toxin-antitoxin (TA) system. An RNase.</text>
</comment>
<dbReference type="NCBIfam" id="TIGR00028">
    <property type="entry name" value="Mtu_PIN_fam"/>
    <property type="match status" value="1"/>
</dbReference>